<keyword evidence="2" id="KW-1185">Reference proteome</keyword>
<reference evidence="2" key="1">
    <citation type="journal article" date="2023" name="Nat. Plants">
        <title>Single-cell RNA sequencing provides a high-resolution roadmap for understanding the multicellular compartmentation of specialized metabolism.</title>
        <authorList>
            <person name="Sun S."/>
            <person name="Shen X."/>
            <person name="Li Y."/>
            <person name="Li Y."/>
            <person name="Wang S."/>
            <person name="Li R."/>
            <person name="Zhang H."/>
            <person name="Shen G."/>
            <person name="Guo B."/>
            <person name="Wei J."/>
            <person name="Xu J."/>
            <person name="St-Pierre B."/>
            <person name="Chen S."/>
            <person name="Sun C."/>
        </authorList>
    </citation>
    <scope>NUCLEOTIDE SEQUENCE [LARGE SCALE GENOMIC DNA]</scope>
</reference>
<proteinExistence type="predicted"/>
<evidence type="ECO:0000313" key="2">
    <source>
        <dbReference type="Proteomes" id="UP001060085"/>
    </source>
</evidence>
<gene>
    <name evidence="1" type="ORF">M9H77_07496</name>
</gene>
<comment type="caution">
    <text evidence="1">The sequence shown here is derived from an EMBL/GenBank/DDBJ whole genome shotgun (WGS) entry which is preliminary data.</text>
</comment>
<dbReference type="Proteomes" id="UP001060085">
    <property type="component" value="Linkage Group LG02"/>
</dbReference>
<protein>
    <submittedName>
        <fullName evidence="1">Uncharacterized protein</fullName>
    </submittedName>
</protein>
<name>A0ACC0BV47_CATRO</name>
<sequence>MPSWNWVRPAHLPRNLPSDDHLLLCFNFLVFDLIQRRNRELVLLTMADPIVKLAVQKLGDFLIKEIALLQSLAYVRSFIKDAEEKQWNDQRVLQWVSKIMDIADDTVKILDNFTLKIEDGGGCVCFLRKEANPHDIEQEIESLKERVVDISRERETYGIKSFFNSDPEQLFVGFEDVTERLLREILKDEPRRSVVSIVGMGGLGKTTYIVLDLLQTILKSFRKELSRKELEKLEKMNVEDLEREIRRILKGRRQTWESSKRAFPNYQNGSRMIVTRKKNIATRTDEKCIVHELRFLTAEESWELFCKKRSSAVNYTDWCSVSMLDLGRKMVNKCGGLPLAITGLGGLLSHKKN</sequence>
<dbReference type="EMBL" id="CM044702">
    <property type="protein sequence ID" value="KAI5676546.1"/>
    <property type="molecule type" value="Genomic_DNA"/>
</dbReference>
<organism evidence="1 2">
    <name type="scientific">Catharanthus roseus</name>
    <name type="common">Madagascar periwinkle</name>
    <name type="synonym">Vinca rosea</name>
    <dbReference type="NCBI Taxonomy" id="4058"/>
    <lineage>
        <taxon>Eukaryota</taxon>
        <taxon>Viridiplantae</taxon>
        <taxon>Streptophyta</taxon>
        <taxon>Embryophyta</taxon>
        <taxon>Tracheophyta</taxon>
        <taxon>Spermatophyta</taxon>
        <taxon>Magnoliopsida</taxon>
        <taxon>eudicotyledons</taxon>
        <taxon>Gunneridae</taxon>
        <taxon>Pentapetalae</taxon>
        <taxon>asterids</taxon>
        <taxon>lamiids</taxon>
        <taxon>Gentianales</taxon>
        <taxon>Apocynaceae</taxon>
        <taxon>Rauvolfioideae</taxon>
        <taxon>Vinceae</taxon>
        <taxon>Catharanthinae</taxon>
        <taxon>Catharanthus</taxon>
    </lineage>
</organism>
<accession>A0ACC0BV47</accession>
<evidence type="ECO:0000313" key="1">
    <source>
        <dbReference type="EMBL" id="KAI5676546.1"/>
    </source>
</evidence>